<reference evidence="2" key="1">
    <citation type="submission" date="2023-03" db="EMBL/GenBank/DDBJ databases">
        <title>Massive genome expansion in bonnet fungi (Mycena s.s.) driven by repeated elements and novel gene families across ecological guilds.</title>
        <authorList>
            <consortium name="Lawrence Berkeley National Laboratory"/>
            <person name="Harder C.B."/>
            <person name="Miyauchi S."/>
            <person name="Viragh M."/>
            <person name="Kuo A."/>
            <person name="Thoen E."/>
            <person name="Andreopoulos B."/>
            <person name="Lu D."/>
            <person name="Skrede I."/>
            <person name="Drula E."/>
            <person name="Henrissat B."/>
            <person name="Morin E."/>
            <person name="Kohler A."/>
            <person name="Barry K."/>
            <person name="LaButti K."/>
            <person name="Morin E."/>
            <person name="Salamov A."/>
            <person name="Lipzen A."/>
            <person name="Mereny Z."/>
            <person name="Hegedus B."/>
            <person name="Baldrian P."/>
            <person name="Stursova M."/>
            <person name="Weitz H."/>
            <person name="Taylor A."/>
            <person name="Grigoriev I.V."/>
            <person name="Nagy L.G."/>
            <person name="Martin F."/>
            <person name="Kauserud H."/>
        </authorList>
    </citation>
    <scope>NUCLEOTIDE SEQUENCE</scope>
    <source>
        <strain evidence="2">CBHHK067</strain>
    </source>
</reference>
<accession>A0AAD7CMX3</accession>
<evidence type="ECO:0000256" key="1">
    <source>
        <dbReference type="SAM" id="MobiDB-lite"/>
    </source>
</evidence>
<sequence length="163" mass="18095">MPKRNSNQLYRGIQPIYPSSRGGVSRSRRKRRSLENEASTSSGVQSSDDRALALLRPSRPLHIMMLIFSPATTAAVTKTIAASKPEKDKRGALPSTETPFSPPFPRRSYIRAELARMSADMPENPKFRQSVIERAPKVKQESRDAHKATSESSPQVAAEYNGE</sequence>
<feature type="region of interest" description="Disordered" evidence="1">
    <location>
        <begin position="79"/>
        <end position="163"/>
    </location>
</feature>
<evidence type="ECO:0000313" key="3">
    <source>
        <dbReference type="Proteomes" id="UP001221757"/>
    </source>
</evidence>
<name>A0AAD7CMX3_MYCRO</name>
<organism evidence="2 3">
    <name type="scientific">Mycena rosella</name>
    <name type="common">Pink bonnet</name>
    <name type="synonym">Agaricus rosellus</name>
    <dbReference type="NCBI Taxonomy" id="1033263"/>
    <lineage>
        <taxon>Eukaryota</taxon>
        <taxon>Fungi</taxon>
        <taxon>Dikarya</taxon>
        <taxon>Basidiomycota</taxon>
        <taxon>Agaricomycotina</taxon>
        <taxon>Agaricomycetes</taxon>
        <taxon>Agaricomycetidae</taxon>
        <taxon>Agaricales</taxon>
        <taxon>Marasmiineae</taxon>
        <taxon>Mycenaceae</taxon>
        <taxon>Mycena</taxon>
    </lineage>
</organism>
<protein>
    <submittedName>
        <fullName evidence="2">Uncharacterized protein</fullName>
    </submittedName>
</protein>
<comment type="caution">
    <text evidence="2">The sequence shown here is derived from an EMBL/GenBank/DDBJ whole genome shotgun (WGS) entry which is preliminary data.</text>
</comment>
<evidence type="ECO:0000313" key="2">
    <source>
        <dbReference type="EMBL" id="KAJ7653863.1"/>
    </source>
</evidence>
<feature type="compositionally biased region" description="Basic and acidic residues" evidence="1">
    <location>
        <begin position="134"/>
        <end position="149"/>
    </location>
</feature>
<dbReference type="AlphaFoldDB" id="A0AAD7CMX3"/>
<proteinExistence type="predicted"/>
<feature type="compositionally biased region" description="Polar residues" evidence="1">
    <location>
        <begin position="36"/>
        <end position="46"/>
    </location>
</feature>
<dbReference type="EMBL" id="JARKIE010000328">
    <property type="protein sequence ID" value="KAJ7653863.1"/>
    <property type="molecule type" value="Genomic_DNA"/>
</dbReference>
<feature type="region of interest" description="Disordered" evidence="1">
    <location>
        <begin position="1"/>
        <end position="51"/>
    </location>
</feature>
<dbReference type="Proteomes" id="UP001221757">
    <property type="component" value="Unassembled WGS sequence"/>
</dbReference>
<keyword evidence="3" id="KW-1185">Reference proteome</keyword>
<gene>
    <name evidence="2" type="ORF">B0H17DRAFT_1146925</name>
</gene>